<dbReference type="PANTHER" id="PTHR31225:SF93">
    <property type="entry name" value="ALPHA-HUMULENE_(-)-(E)-BETA-CARYOPHYLLENE SYNTHASE"/>
    <property type="match status" value="1"/>
</dbReference>
<feature type="domain" description="Terpene synthase N-terminal" evidence="4">
    <location>
        <begin position="94"/>
        <end position="254"/>
    </location>
</feature>
<dbReference type="SUPFAM" id="SSF48239">
    <property type="entry name" value="Terpenoid cyclases/Protein prenyltransferases"/>
    <property type="match status" value="1"/>
</dbReference>
<reference evidence="6" key="1">
    <citation type="submission" date="2019-10" db="EMBL/GenBank/DDBJ databases">
        <authorList>
            <person name="Anand A."/>
            <person name="Kumar S."/>
            <person name="Shih M.D."/>
            <person name="Wu H.P."/>
            <person name="Tawfiq A.A."/>
            <person name="Hsing Y.I."/>
        </authorList>
    </citation>
    <scope>NUCLEOTIDE SEQUENCE</scope>
    <source>
        <strain evidence="6">NIG39323</strain>
        <tissue evidence="6">Developing seed</tissue>
    </source>
</reference>
<evidence type="ECO:0000256" key="2">
    <source>
        <dbReference type="ARBA" id="ARBA00022842"/>
    </source>
</evidence>
<evidence type="ECO:0000313" key="6">
    <source>
        <dbReference type="EMBL" id="QLI42760.1"/>
    </source>
</evidence>
<dbReference type="InterPro" id="IPR001906">
    <property type="entry name" value="Terpene_synth_N"/>
</dbReference>
<proteinExistence type="evidence at transcript level"/>
<dbReference type="EMBL" id="MN605866">
    <property type="protein sequence ID" value="QLI42760.1"/>
    <property type="molecule type" value="mRNA"/>
</dbReference>
<evidence type="ECO:0000259" key="4">
    <source>
        <dbReference type="Pfam" id="PF01397"/>
    </source>
</evidence>
<dbReference type="PANTHER" id="PTHR31225">
    <property type="entry name" value="OS04G0344100 PROTEIN-RELATED"/>
    <property type="match status" value="1"/>
</dbReference>
<dbReference type="SUPFAM" id="SSF48576">
    <property type="entry name" value="Terpenoid synthases"/>
    <property type="match status" value="1"/>
</dbReference>
<dbReference type="InterPro" id="IPR044814">
    <property type="entry name" value="Terpene_cyclase_plant_C1"/>
</dbReference>
<dbReference type="Pfam" id="PF03936">
    <property type="entry name" value="Terpene_synth_C"/>
    <property type="match status" value="1"/>
</dbReference>
<dbReference type="SFLD" id="SFLDS00005">
    <property type="entry name" value="Isoprenoid_Synthase_Type_I"/>
    <property type="match status" value="1"/>
</dbReference>
<protein>
    <submittedName>
        <fullName evidence="6">Germacrene D synthase</fullName>
    </submittedName>
</protein>
<dbReference type="Gene3D" id="1.50.10.130">
    <property type="entry name" value="Terpene synthase, N-terminal domain"/>
    <property type="match status" value="1"/>
</dbReference>
<dbReference type="InterPro" id="IPR008930">
    <property type="entry name" value="Terpenoid_cyclase/PrenylTrfase"/>
</dbReference>
<organism evidence="6">
    <name type="scientific">Nigella sativa</name>
    <name type="common">Black cumin</name>
    <dbReference type="NCBI Taxonomy" id="555479"/>
    <lineage>
        <taxon>Eukaryota</taxon>
        <taxon>Viridiplantae</taxon>
        <taxon>Streptophyta</taxon>
        <taxon>Embryophyta</taxon>
        <taxon>Tracheophyta</taxon>
        <taxon>Spermatophyta</taxon>
        <taxon>Magnoliopsida</taxon>
        <taxon>Ranunculales</taxon>
        <taxon>Ranunculaceae</taxon>
        <taxon>Ranunculoideae</taxon>
        <taxon>Nigelleae</taxon>
        <taxon>Nigella</taxon>
    </lineage>
</organism>
<dbReference type="GO" id="GO:0010333">
    <property type="term" value="F:terpene synthase activity"/>
    <property type="evidence" value="ECO:0007669"/>
    <property type="project" value="InterPro"/>
</dbReference>
<accession>A0A7D5TVE9</accession>
<dbReference type="GO" id="GO:0016102">
    <property type="term" value="P:diterpenoid biosynthetic process"/>
    <property type="evidence" value="ECO:0007669"/>
    <property type="project" value="InterPro"/>
</dbReference>
<dbReference type="InterPro" id="IPR036965">
    <property type="entry name" value="Terpene_synth_N_sf"/>
</dbReference>
<name>A0A7D5TVE9_NIGSA</name>
<dbReference type="InterPro" id="IPR034741">
    <property type="entry name" value="Terpene_cyclase-like_1_C"/>
</dbReference>
<dbReference type="InterPro" id="IPR005630">
    <property type="entry name" value="Terpene_synthase_metal-bd"/>
</dbReference>
<dbReference type="InterPro" id="IPR008949">
    <property type="entry name" value="Isoprenoid_synthase_dom_sf"/>
</dbReference>
<dbReference type="InterPro" id="IPR050148">
    <property type="entry name" value="Terpene_synthase-like"/>
</dbReference>
<keyword evidence="2" id="KW-0460">Magnesium</keyword>
<dbReference type="AlphaFoldDB" id="A0A7D5TVE9"/>
<evidence type="ECO:0000259" key="5">
    <source>
        <dbReference type="Pfam" id="PF03936"/>
    </source>
</evidence>
<dbReference type="GO" id="GO:0000287">
    <property type="term" value="F:magnesium ion binding"/>
    <property type="evidence" value="ECO:0007669"/>
    <property type="project" value="InterPro"/>
</dbReference>
<evidence type="ECO:0000256" key="3">
    <source>
        <dbReference type="ARBA" id="ARBA00023239"/>
    </source>
</evidence>
<sequence length="609" mass="69956">MAAFNSCSIPFKCIILSRSEPRPEISFHRFPSSKVPVVPNIMRRGVTIRCSSEISNRLGADATPVQEFNTTYKLPPTVWEGYDFSSSPTDMQGQDDTNSEGRHQELKKEVKSMISLAANDPFQQLDLVDKIQRLGVAYHFEHEIQQILETIYNDGTHFLHSGDLNSTSIWFRLLRQAGHYVSADVFNKFRDDEGRFLGNLESDALGMLSLYQASYLCINGEDIMEEVMAITTKHLNSMLPHLSPPLAVQVQNALKLPLHKSVERIEGRHYISFYQQDQFRNEALLEFAKLDFNALQRLHRKEITILSSWWKSLNMKSRLPYQIRDRVVEAYIITSGVFFEPQYSLGRIHLTKTWLITTLIDDALELHGNPNELQLFCEAIQRWDDADSRELTGPLKEVFSETVNFVKEVEREMNERGHSIGLPYMKKGLQDYVQSQFEEAKYLFSEDLPTLEKWFPIAECTTGLEPLVQVAMMHMSEIAKQEVFDWIASKPKLLTSTYSICRILNDIATTKKELEIGINISTVTCYMKQHGISESEAIKKLRNKIYNLWKKMNEECLGLNVIPKYVLKAILNISRTVEVFYIDGHDGFTTSKGRTEETIISLIVDPILV</sequence>
<feature type="domain" description="Terpene synthase metal-binding" evidence="5">
    <location>
        <begin position="311"/>
        <end position="551"/>
    </location>
</feature>
<dbReference type="FunFam" id="1.50.10.130:FF:000001">
    <property type="entry name" value="Isoprene synthase, chloroplastic"/>
    <property type="match status" value="1"/>
</dbReference>
<keyword evidence="3" id="KW-0456">Lyase</keyword>
<keyword evidence="1" id="KW-0479">Metal-binding</keyword>
<evidence type="ECO:0000256" key="1">
    <source>
        <dbReference type="ARBA" id="ARBA00022723"/>
    </source>
</evidence>
<dbReference type="Pfam" id="PF01397">
    <property type="entry name" value="Terpene_synth"/>
    <property type="match status" value="1"/>
</dbReference>
<dbReference type="CDD" id="cd00684">
    <property type="entry name" value="Terpene_cyclase_plant_C1"/>
    <property type="match status" value="1"/>
</dbReference>
<dbReference type="SFLD" id="SFLDG01019">
    <property type="entry name" value="Terpene_Cyclase_Like_1_C_Termi"/>
    <property type="match status" value="1"/>
</dbReference>
<dbReference type="Gene3D" id="1.10.600.10">
    <property type="entry name" value="Farnesyl Diphosphate Synthase"/>
    <property type="match status" value="1"/>
</dbReference>